<evidence type="ECO:0000256" key="3">
    <source>
        <dbReference type="ARBA" id="ARBA00022763"/>
    </source>
</evidence>
<comment type="similarity">
    <text evidence="6">Belongs to the Vsr family.</text>
</comment>
<evidence type="ECO:0000313" key="8">
    <source>
        <dbReference type="Proteomes" id="UP000640583"/>
    </source>
</evidence>
<accession>A0A8J7IRX0</accession>
<protein>
    <submittedName>
        <fullName evidence="7">DNA mismatch endonuclease Vsr</fullName>
    </submittedName>
</protein>
<dbReference type="NCBIfam" id="TIGR00632">
    <property type="entry name" value="vsr"/>
    <property type="match status" value="1"/>
</dbReference>
<dbReference type="RefSeq" id="WP_228849177.1">
    <property type="nucleotide sequence ID" value="NZ_JADCKQ010000009.1"/>
</dbReference>
<dbReference type="GO" id="GO:0016787">
    <property type="term" value="F:hydrolase activity"/>
    <property type="evidence" value="ECO:0007669"/>
    <property type="project" value="UniProtKB-KW"/>
</dbReference>
<keyword evidence="1" id="KW-0540">Nuclease</keyword>
<dbReference type="Proteomes" id="UP000640583">
    <property type="component" value="Unassembled WGS sequence"/>
</dbReference>
<keyword evidence="3" id="KW-0227">DNA damage</keyword>
<evidence type="ECO:0000256" key="1">
    <source>
        <dbReference type="ARBA" id="ARBA00022722"/>
    </source>
</evidence>
<dbReference type="GO" id="GO:0006298">
    <property type="term" value="P:mismatch repair"/>
    <property type="evidence" value="ECO:0007669"/>
    <property type="project" value="InterPro"/>
</dbReference>
<evidence type="ECO:0000256" key="4">
    <source>
        <dbReference type="ARBA" id="ARBA00022801"/>
    </source>
</evidence>
<dbReference type="SUPFAM" id="SSF52980">
    <property type="entry name" value="Restriction endonuclease-like"/>
    <property type="match status" value="1"/>
</dbReference>
<keyword evidence="8" id="KW-1185">Reference proteome</keyword>
<keyword evidence="5" id="KW-0234">DNA repair</keyword>
<comment type="caution">
    <text evidence="7">The sequence shown here is derived from an EMBL/GenBank/DDBJ whole genome shotgun (WGS) entry which is preliminary data.</text>
</comment>
<sequence>MADVHDIATRKRNMRAIKGRDTKPELIVRKLLWQRGFRYRLQGKKLPGRPDLVLKKYNAVIFVQGCFWHLHECAMFKWPGTRQDFWREKLTGNRTRDQRNIAALRDQGWRVAQVWECALKGRGRLAPEQVADQLTGWLRGPDPMFEIRGRFQN</sequence>
<evidence type="ECO:0000256" key="5">
    <source>
        <dbReference type="ARBA" id="ARBA00023204"/>
    </source>
</evidence>
<dbReference type="InterPro" id="IPR011335">
    <property type="entry name" value="Restrct_endonuc-II-like"/>
</dbReference>
<dbReference type="Gene3D" id="3.40.960.10">
    <property type="entry name" value="VSR Endonuclease"/>
    <property type="match status" value="1"/>
</dbReference>
<name>A0A8J7IRX0_9RHOB</name>
<reference evidence="7" key="1">
    <citation type="submission" date="2020-10" db="EMBL/GenBank/DDBJ databases">
        <title>Paenihalocynthiibacter styelae gen. nov., sp. nov., isolated from stalked sea squirt Styela clava.</title>
        <authorList>
            <person name="Kim Y.-O."/>
            <person name="Yoon J.-H."/>
        </authorList>
    </citation>
    <scope>NUCLEOTIDE SEQUENCE</scope>
    <source>
        <strain evidence="7">MYP1-1</strain>
    </source>
</reference>
<dbReference type="InterPro" id="IPR004603">
    <property type="entry name" value="DNA_mismatch_endonuc_vsr"/>
</dbReference>
<dbReference type="GO" id="GO:0004519">
    <property type="term" value="F:endonuclease activity"/>
    <property type="evidence" value="ECO:0007669"/>
    <property type="project" value="UniProtKB-KW"/>
</dbReference>
<dbReference type="Pfam" id="PF03852">
    <property type="entry name" value="Vsr"/>
    <property type="match status" value="1"/>
</dbReference>
<keyword evidence="2 7" id="KW-0255">Endonuclease</keyword>
<evidence type="ECO:0000256" key="6">
    <source>
        <dbReference type="ARBA" id="ARBA00029466"/>
    </source>
</evidence>
<keyword evidence="4" id="KW-0378">Hydrolase</keyword>
<evidence type="ECO:0000313" key="7">
    <source>
        <dbReference type="EMBL" id="MBI1494406.1"/>
    </source>
</evidence>
<dbReference type="CDD" id="cd00221">
    <property type="entry name" value="Vsr"/>
    <property type="match status" value="1"/>
</dbReference>
<evidence type="ECO:0000256" key="2">
    <source>
        <dbReference type="ARBA" id="ARBA00022759"/>
    </source>
</evidence>
<organism evidence="7 8">
    <name type="scientific">Halocynthiibacter styelae</name>
    <dbReference type="NCBI Taxonomy" id="2761955"/>
    <lineage>
        <taxon>Bacteria</taxon>
        <taxon>Pseudomonadati</taxon>
        <taxon>Pseudomonadota</taxon>
        <taxon>Alphaproteobacteria</taxon>
        <taxon>Rhodobacterales</taxon>
        <taxon>Paracoccaceae</taxon>
        <taxon>Halocynthiibacter</taxon>
    </lineage>
</organism>
<dbReference type="AlphaFoldDB" id="A0A8J7IRX0"/>
<proteinExistence type="inferred from homology"/>
<gene>
    <name evidence="7" type="primary">vsr</name>
    <name evidence="7" type="ORF">H1D41_12235</name>
</gene>
<dbReference type="EMBL" id="JADCKQ010000009">
    <property type="protein sequence ID" value="MBI1494406.1"/>
    <property type="molecule type" value="Genomic_DNA"/>
</dbReference>